<reference evidence="1 2" key="1">
    <citation type="submission" date="2014-04" db="EMBL/GenBank/DDBJ databases">
        <authorList>
            <consortium name="DOE Joint Genome Institute"/>
            <person name="Kuo A."/>
            <person name="Kohler A."/>
            <person name="Nagy L.G."/>
            <person name="Floudas D."/>
            <person name="Copeland A."/>
            <person name="Barry K.W."/>
            <person name="Cichocki N."/>
            <person name="Veneault-Fourrey C."/>
            <person name="LaButti K."/>
            <person name="Lindquist E.A."/>
            <person name="Lipzen A."/>
            <person name="Lundell T."/>
            <person name="Morin E."/>
            <person name="Murat C."/>
            <person name="Sun H."/>
            <person name="Tunlid A."/>
            <person name="Henrissat B."/>
            <person name="Grigoriev I.V."/>
            <person name="Hibbett D.S."/>
            <person name="Martin F."/>
            <person name="Nordberg H.P."/>
            <person name="Cantor M.N."/>
            <person name="Hua S.X."/>
        </authorList>
    </citation>
    <scope>NUCLEOTIDE SEQUENCE [LARGE SCALE GENOMIC DNA]</scope>
    <source>
        <strain evidence="1 2">Foug A</strain>
    </source>
</reference>
<sequence length="173" mass="19150">VESGATVVSEFPRSVFAGKPCERNDNVGVVMDELTVEVRESEEGLNVLNFPWFRPIGDGLNFLHRHGESVGRETETEVLGGGGMELTFLWLGEEIVLLEASEDFVDVFLMGLEVLGEIHEDTIDKSLKSCRGISQAKRHDIPFEGPISRVEHGLPFITFCNADQMVCVAEIDL</sequence>
<keyword evidence="2" id="KW-1185">Reference proteome</keyword>
<organism evidence="1 2">
    <name type="scientific">Scleroderma citrinum Foug A</name>
    <dbReference type="NCBI Taxonomy" id="1036808"/>
    <lineage>
        <taxon>Eukaryota</taxon>
        <taxon>Fungi</taxon>
        <taxon>Dikarya</taxon>
        <taxon>Basidiomycota</taxon>
        <taxon>Agaricomycotina</taxon>
        <taxon>Agaricomycetes</taxon>
        <taxon>Agaricomycetidae</taxon>
        <taxon>Boletales</taxon>
        <taxon>Sclerodermatineae</taxon>
        <taxon>Sclerodermataceae</taxon>
        <taxon>Scleroderma</taxon>
    </lineage>
</organism>
<feature type="non-terminal residue" evidence="1">
    <location>
        <position position="1"/>
    </location>
</feature>
<gene>
    <name evidence="1" type="ORF">SCLCIDRAFT_106247</name>
</gene>
<dbReference type="OrthoDB" id="3046524at2759"/>
<dbReference type="AlphaFoldDB" id="A0A0C3E5Y5"/>
<dbReference type="HOGENOM" id="CLU_090544_1_1_1"/>
<dbReference type="InParanoid" id="A0A0C3E5Y5"/>
<reference evidence="2" key="2">
    <citation type="submission" date="2015-01" db="EMBL/GenBank/DDBJ databases">
        <title>Evolutionary Origins and Diversification of the Mycorrhizal Mutualists.</title>
        <authorList>
            <consortium name="DOE Joint Genome Institute"/>
            <consortium name="Mycorrhizal Genomics Consortium"/>
            <person name="Kohler A."/>
            <person name="Kuo A."/>
            <person name="Nagy L.G."/>
            <person name="Floudas D."/>
            <person name="Copeland A."/>
            <person name="Barry K.W."/>
            <person name="Cichocki N."/>
            <person name="Veneault-Fourrey C."/>
            <person name="LaButti K."/>
            <person name="Lindquist E.A."/>
            <person name="Lipzen A."/>
            <person name="Lundell T."/>
            <person name="Morin E."/>
            <person name="Murat C."/>
            <person name="Riley R."/>
            <person name="Ohm R."/>
            <person name="Sun H."/>
            <person name="Tunlid A."/>
            <person name="Henrissat B."/>
            <person name="Grigoriev I.V."/>
            <person name="Hibbett D.S."/>
            <person name="Martin F."/>
        </authorList>
    </citation>
    <scope>NUCLEOTIDE SEQUENCE [LARGE SCALE GENOMIC DNA]</scope>
    <source>
        <strain evidence="2">Foug A</strain>
    </source>
</reference>
<dbReference type="Proteomes" id="UP000053989">
    <property type="component" value="Unassembled WGS sequence"/>
</dbReference>
<evidence type="ECO:0000313" key="1">
    <source>
        <dbReference type="EMBL" id="KIM68185.1"/>
    </source>
</evidence>
<proteinExistence type="predicted"/>
<accession>A0A0C3E5Y5</accession>
<evidence type="ECO:0000313" key="2">
    <source>
        <dbReference type="Proteomes" id="UP000053989"/>
    </source>
</evidence>
<dbReference type="EMBL" id="KN822010">
    <property type="protein sequence ID" value="KIM68185.1"/>
    <property type="molecule type" value="Genomic_DNA"/>
</dbReference>
<name>A0A0C3E5Y5_9AGAM</name>
<protein>
    <submittedName>
        <fullName evidence="1">Uncharacterized protein</fullName>
    </submittedName>
</protein>